<evidence type="ECO:0000256" key="2">
    <source>
        <dbReference type="ARBA" id="ARBA00023043"/>
    </source>
</evidence>
<reference evidence="5" key="2">
    <citation type="journal article" date="2023" name="IMA Fungus">
        <title>Comparative genomic study of the Penicillium genus elucidates a diverse pangenome and 15 lateral gene transfer events.</title>
        <authorList>
            <person name="Petersen C."/>
            <person name="Sorensen T."/>
            <person name="Nielsen M.R."/>
            <person name="Sondergaard T.E."/>
            <person name="Sorensen J.L."/>
            <person name="Fitzpatrick D.A."/>
            <person name="Frisvad J.C."/>
            <person name="Nielsen K.L."/>
        </authorList>
    </citation>
    <scope>NUCLEOTIDE SEQUENCE</scope>
    <source>
        <strain evidence="5">IBT 30761</strain>
    </source>
</reference>
<dbReference type="Pfam" id="PF00023">
    <property type="entry name" value="Ank"/>
    <property type="match status" value="1"/>
</dbReference>
<dbReference type="InterPro" id="IPR036770">
    <property type="entry name" value="Ankyrin_rpt-contain_sf"/>
</dbReference>
<dbReference type="EMBL" id="JAPQKI010000009">
    <property type="protein sequence ID" value="KAJ5090991.1"/>
    <property type="molecule type" value="Genomic_DNA"/>
</dbReference>
<dbReference type="SMART" id="SM00248">
    <property type="entry name" value="ANK"/>
    <property type="match status" value="8"/>
</dbReference>
<dbReference type="PANTHER" id="PTHR24198:SF165">
    <property type="entry name" value="ANKYRIN REPEAT-CONTAINING PROTEIN-RELATED"/>
    <property type="match status" value="1"/>
</dbReference>
<evidence type="ECO:0000256" key="3">
    <source>
        <dbReference type="PROSITE-ProRule" id="PRU00023"/>
    </source>
</evidence>
<dbReference type="PROSITE" id="PS50297">
    <property type="entry name" value="ANK_REP_REGION"/>
    <property type="match status" value="3"/>
</dbReference>
<keyword evidence="2 3" id="KW-0040">ANK repeat</keyword>
<evidence type="ECO:0008006" key="7">
    <source>
        <dbReference type="Google" id="ProtNLM"/>
    </source>
</evidence>
<sequence length="534" mass="58326">MSLLDLPPELLGMVACHLHSLATISALMKTSRWLHQFLQQGGFLYDRVPANRRDTVLRIACAEGTKKLAHAMLSRGANPTAEARHGQNPEEPRSSIEYAADRGHADIIEMILDHDTQIFLADAPSYTLKRAFDRAIVKGQAQVVRVILDQSKKATSETARGQKSAQFTSQLLDHGLNFAFRDAQEEVVEALLADDRVRLIEWNLPAAATGGNERLVRRCLAGLPHNMANYAASMEKAASCGNAGALKAILEVEGVDPNTTVGYSQPPLLVAVKNGHENIVQTLLERSDVQPELKDSLGWTPFAIAARKGYRGIMEILWKSGRVDIGWTSIIGQTPLSLAAEAGHGDVVDFLLSLKGVDVDSPNPQGRTPLSLAAGAGAARVVKTLLETGRVDPNSRDCDGQTPLAWAVMQGFPMRTSGHGQRNAQLAREEKQILALLKDPSGAELEPPTNSHSKDPDNRRREEATERGMAVLNHLLAREEVFPDSRDNQGHTPLSYAVRYRHVEAARLLLATGKVNLHNKDSSGRTPSDWITKR</sequence>
<name>A0A9W9K370_9EURO</name>
<dbReference type="Gene3D" id="1.25.40.20">
    <property type="entry name" value="Ankyrin repeat-containing domain"/>
    <property type="match status" value="4"/>
</dbReference>
<feature type="compositionally biased region" description="Basic and acidic residues" evidence="4">
    <location>
        <begin position="452"/>
        <end position="464"/>
    </location>
</feature>
<feature type="repeat" description="ANK" evidence="3">
    <location>
        <begin position="489"/>
        <end position="513"/>
    </location>
</feature>
<dbReference type="GeneID" id="81361145"/>
<dbReference type="Proteomes" id="UP001149074">
    <property type="component" value="Unassembled WGS sequence"/>
</dbReference>
<dbReference type="Pfam" id="PF12796">
    <property type="entry name" value="Ank_2"/>
    <property type="match status" value="2"/>
</dbReference>
<protein>
    <recommendedName>
        <fullName evidence="7">F-box domain-containing protein</fullName>
    </recommendedName>
</protein>
<dbReference type="RefSeq" id="XP_056472972.1">
    <property type="nucleotide sequence ID" value="XM_056622166.1"/>
</dbReference>
<keyword evidence="6" id="KW-1185">Reference proteome</keyword>
<gene>
    <name evidence="5" type="ORF">N7532_009675</name>
</gene>
<dbReference type="AlphaFoldDB" id="A0A9W9K370"/>
<dbReference type="InterPro" id="IPR002110">
    <property type="entry name" value="Ankyrin_rpt"/>
</dbReference>
<reference evidence="5" key="1">
    <citation type="submission" date="2022-11" db="EMBL/GenBank/DDBJ databases">
        <authorList>
            <person name="Petersen C."/>
        </authorList>
    </citation>
    <scope>NUCLEOTIDE SEQUENCE</scope>
    <source>
        <strain evidence="5">IBT 30761</strain>
    </source>
</reference>
<feature type="repeat" description="ANK" evidence="3">
    <location>
        <begin position="365"/>
        <end position="389"/>
    </location>
</feature>
<organism evidence="5 6">
    <name type="scientific">Penicillium argentinense</name>
    <dbReference type="NCBI Taxonomy" id="1131581"/>
    <lineage>
        <taxon>Eukaryota</taxon>
        <taxon>Fungi</taxon>
        <taxon>Dikarya</taxon>
        <taxon>Ascomycota</taxon>
        <taxon>Pezizomycotina</taxon>
        <taxon>Eurotiomycetes</taxon>
        <taxon>Eurotiomycetidae</taxon>
        <taxon>Eurotiales</taxon>
        <taxon>Aspergillaceae</taxon>
        <taxon>Penicillium</taxon>
    </lineage>
</organism>
<dbReference type="PROSITE" id="PS50088">
    <property type="entry name" value="ANK_REPEAT"/>
    <property type="match status" value="3"/>
</dbReference>
<keyword evidence="1" id="KW-0677">Repeat</keyword>
<evidence type="ECO:0000313" key="6">
    <source>
        <dbReference type="Proteomes" id="UP001149074"/>
    </source>
</evidence>
<dbReference type="PANTHER" id="PTHR24198">
    <property type="entry name" value="ANKYRIN REPEAT AND PROTEIN KINASE DOMAIN-CONTAINING PROTEIN"/>
    <property type="match status" value="1"/>
</dbReference>
<evidence type="ECO:0000256" key="1">
    <source>
        <dbReference type="ARBA" id="ARBA00022737"/>
    </source>
</evidence>
<dbReference type="OrthoDB" id="426293at2759"/>
<evidence type="ECO:0000256" key="4">
    <source>
        <dbReference type="SAM" id="MobiDB-lite"/>
    </source>
</evidence>
<feature type="region of interest" description="Disordered" evidence="4">
    <location>
        <begin position="439"/>
        <end position="464"/>
    </location>
</feature>
<evidence type="ECO:0000313" key="5">
    <source>
        <dbReference type="EMBL" id="KAJ5090991.1"/>
    </source>
</evidence>
<proteinExistence type="predicted"/>
<comment type="caution">
    <text evidence="5">The sequence shown here is derived from an EMBL/GenBank/DDBJ whole genome shotgun (WGS) entry which is preliminary data.</text>
</comment>
<dbReference type="SUPFAM" id="SSF48403">
    <property type="entry name" value="Ankyrin repeat"/>
    <property type="match status" value="2"/>
</dbReference>
<feature type="repeat" description="ANK" evidence="3">
    <location>
        <begin position="331"/>
        <end position="353"/>
    </location>
</feature>
<accession>A0A9W9K370</accession>